<dbReference type="GeneID" id="97673704"/>
<dbReference type="Proteomes" id="UP000049983">
    <property type="component" value="Unassembled WGS sequence"/>
</dbReference>
<reference evidence="3" key="1">
    <citation type="submission" date="2015-07" db="EMBL/GenBank/DDBJ databases">
        <authorList>
            <person name="Rodrigo-Torres Lidia"/>
            <person name="Arahal R.David."/>
        </authorList>
    </citation>
    <scope>NUCLEOTIDE SEQUENCE [LARGE SCALE GENOMIC DNA]</scope>
    <source>
        <strain evidence="3">CECT 5096</strain>
    </source>
</reference>
<proteinExistence type="predicted"/>
<keyword evidence="1" id="KW-0812">Transmembrane</keyword>
<keyword evidence="1" id="KW-1133">Transmembrane helix</keyword>
<sequence>MTIETNKVRAAETSPHHIVLKMLIVSTFLAAIAMAVTAALN</sequence>
<dbReference type="AlphaFoldDB" id="A0A0M6ZPW5"/>
<gene>
    <name evidence="2" type="ORF">LA5096_00525</name>
</gene>
<feature type="transmembrane region" description="Helical" evidence="1">
    <location>
        <begin position="18"/>
        <end position="40"/>
    </location>
</feature>
<keyword evidence="1" id="KW-0472">Membrane</keyword>
<dbReference type="EMBL" id="CXWC01000001">
    <property type="protein sequence ID" value="CTQ64795.1"/>
    <property type="molecule type" value="Genomic_DNA"/>
</dbReference>
<accession>A0A0M6ZPW5</accession>
<protein>
    <submittedName>
        <fullName evidence="2">Uncharacterized protein</fullName>
    </submittedName>
</protein>
<evidence type="ECO:0000313" key="3">
    <source>
        <dbReference type="Proteomes" id="UP000049983"/>
    </source>
</evidence>
<dbReference type="RefSeq" id="WP_268873255.1">
    <property type="nucleotide sequence ID" value="NZ_CANMGD010000006.1"/>
</dbReference>
<evidence type="ECO:0000256" key="1">
    <source>
        <dbReference type="SAM" id="Phobius"/>
    </source>
</evidence>
<evidence type="ECO:0000313" key="2">
    <source>
        <dbReference type="EMBL" id="CTQ64795.1"/>
    </source>
</evidence>
<organism evidence="2 3">
    <name type="scientific">Roseibium album</name>
    <dbReference type="NCBI Taxonomy" id="311410"/>
    <lineage>
        <taxon>Bacteria</taxon>
        <taxon>Pseudomonadati</taxon>
        <taxon>Pseudomonadota</taxon>
        <taxon>Alphaproteobacteria</taxon>
        <taxon>Hyphomicrobiales</taxon>
        <taxon>Stappiaceae</taxon>
        <taxon>Roseibium</taxon>
    </lineage>
</organism>
<name>A0A0M6ZPW5_9HYPH</name>
<keyword evidence="3" id="KW-1185">Reference proteome</keyword>